<dbReference type="InterPro" id="IPR002931">
    <property type="entry name" value="Transglutaminase-like"/>
</dbReference>
<sequence>MTTLVFIMTTEREYREWHKQRNKQVKRRQRKKSNFGFFVFLIIAISLGVTIKSNPQIIDYLQNQLESPNLSSFFNAFRFRVNSLKSLTEEFITEIDEPVVITENYQLLEKRNFSDIDRKAKSIKYTGNSVEELSQILSKYAKTEADKARIIYTWITYNISYDVGALNDLFNNNIYPDVRTEIVLNTRSTICSGYANLYQQLAKKMGLKSVIILGYAKGENYIVGLDNNVNHAWNAVKIDSNWYLIDTTWGSGTVTNNGFNAQFNPFYFATNPREFIYTHFPENDKWQLLNPIMSRSEFDSLANVSPTLFEYDIQLLSHPNVNISTDENNVNIALKVPKNVIAIASLKSKEKQLQDNYTFVQKQGENILINASFPEKGEYKLDIFAKPKDETNSYPLVVSYNILASGNGNQFPKTFQHFNEYNGYLETPLNNSLNPNQNTYFKLKIDQALEVKAVNKSTNQWHDLERYGNVFAGNINVGNGDIILYAKFPQDSRYWALLEYGNNSL</sequence>
<dbReference type="STRING" id="755178.Cyan10605_0016"/>
<name>K9Z0E6_CYAAP</name>
<dbReference type="PANTHER" id="PTHR46333:SF2">
    <property type="entry name" value="CYTOKINESIS PROTEIN 3"/>
    <property type="match status" value="1"/>
</dbReference>
<dbReference type="GO" id="GO:0005737">
    <property type="term" value="C:cytoplasm"/>
    <property type="evidence" value="ECO:0007669"/>
    <property type="project" value="TreeGrafter"/>
</dbReference>
<dbReference type="RefSeq" id="WP_015217909.1">
    <property type="nucleotide sequence ID" value="NC_019776.1"/>
</dbReference>
<accession>K9Z0E6</accession>
<feature type="transmembrane region" description="Helical" evidence="1">
    <location>
        <begin position="33"/>
        <end position="51"/>
    </location>
</feature>
<keyword evidence="1" id="KW-0472">Membrane</keyword>
<feature type="domain" description="Transglutaminase-like" evidence="2">
    <location>
        <begin position="183"/>
        <end position="249"/>
    </location>
</feature>
<dbReference type="PANTHER" id="PTHR46333">
    <property type="entry name" value="CYTOKINESIS PROTEIN 3"/>
    <property type="match status" value="1"/>
</dbReference>
<keyword evidence="4" id="KW-1185">Reference proteome</keyword>
<gene>
    <name evidence="3" type="ordered locus">Cyan10605_0016</name>
</gene>
<keyword evidence="1" id="KW-0812">Transmembrane</keyword>
<dbReference type="eggNOG" id="COG5279">
    <property type="taxonomic scope" value="Bacteria"/>
</dbReference>
<dbReference type="EMBL" id="CP003947">
    <property type="protein sequence ID" value="AFZ52177.1"/>
    <property type="molecule type" value="Genomic_DNA"/>
</dbReference>
<protein>
    <submittedName>
        <fullName evidence="3">Transglutaminase domain-containing protein</fullName>
    </submittedName>
</protein>
<dbReference type="HOGENOM" id="CLU_047114_0_0_3"/>
<evidence type="ECO:0000259" key="2">
    <source>
        <dbReference type="SMART" id="SM00460"/>
    </source>
</evidence>
<proteinExistence type="predicted"/>
<dbReference type="SUPFAM" id="SSF54001">
    <property type="entry name" value="Cysteine proteinases"/>
    <property type="match status" value="1"/>
</dbReference>
<evidence type="ECO:0000256" key="1">
    <source>
        <dbReference type="SAM" id="Phobius"/>
    </source>
</evidence>
<dbReference type="SMART" id="SM00460">
    <property type="entry name" value="TGc"/>
    <property type="match status" value="1"/>
</dbReference>
<dbReference type="InterPro" id="IPR056564">
    <property type="entry name" value="Ig-like_KY"/>
</dbReference>
<keyword evidence="1" id="KW-1133">Transmembrane helix</keyword>
<dbReference type="Proteomes" id="UP000010480">
    <property type="component" value="Chromosome"/>
</dbReference>
<evidence type="ECO:0000313" key="4">
    <source>
        <dbReference type="Proteomes" id="UP000010480"/>
    </source>
</evidence>
<dbReference type="AlphaFoldDB" id="K9Z0E6"/>
<dbReference type="Pfam" id="PF23265">
    <property type="entry name" value="Ig-like_KY"/>
    <property type="match status" value="1"/>
</dbReference>
<evidence type="ECO:0000313" key="3">
    <source>
        <dbReference type="EMBL" id="AFZ52177.1"/>
    </source>
</evidence>
<dbReference type="InterPro" id="IPR038765">
    <property type="entry name" value="Papain-like_cys_pep_sf"/>
</dbReference>
<dbReference type="KEGG" id="can:Cyan10605_0016"/>
<organism evidence="3 4">
    <name type="scientific">Cyanobacterium aponinum (strain PCC 10605)</name>
    <dbReference type="NCBI Taxonomy" id="755178"/>
    <lineage>
        <taxon>Bacteria</taxon>
        <taxon>Bacillati</taxon>
        <taxon>Cyanobacteriota</taxon>
        <taxon>Cyanophyceae</taxon>
        <taxon>Oscillatoriophycideae</taxon>
        <taxon>Chroococcales</taxon>
        <taxon>Geminocystaceae</taxon>
        <taxon>Cyanobacterium</taxon>
    </lineage>
</organism>
<dbReference type="Gene3D" id="3.10.620.30">
    <property type="match status" value="1"/>
</dbReference>
<reference evidence="4" key="1">
    <citation type="journal article" date="2013" name="Proc. Natl. Acad. Sci. U.S.A.">
        <title>Improving the coverage of the cyanobacterial phylum using diversity-driven genome sequencing.</title>
        <authorList>
            <person name="Shih P.M."/>
            <person name="Wu D."/>
            <person name="Latifi A."/>
            <person name="Axen S.D."/>
            <person name="Fewer D.P."/>
            <person name="Talla E."/>
            <person name="Calteau A."/>
            <person name="Cai F."/>
            <person name="Tandeau de Marsac N."/>
            <person name="Rippka R."/>
            <person name="Herdman M."/>
            <person name="Sivonen K."/>
            <person name="Coursin T."/>
            <person name="Laurent T."/>
            <person name="Goodwin L."/>
            <person name="Nolan M."/>
            <person name="Davenport K.W."/>
            <person name="Han C.S."/>
            <person name="Rubin E.M."/>
            <person name="Eisen J.A."/>
            <person name="Woyke T."/>
            <person name="Gugger M."/>
            <person name="Kerfeld C.A."/>
        </authorList>
    </citation>
    <scope>NUCLEOTIDE SEQUENCE [LARGE SCALE GENOMIC DNA]</scope>
    <source>
        <strain evidence="4">PCC 10605</strain>
    </source>
</reference>
<dbReference type="Pfam" id="PF01841">
    <property type="entry name" value="Transglut_core"/>
    <property type="match status" value="1"/>
</dbReference>
<dbReference type="InterPro" id="IPR052557">
    <property type="entry name" value="CAP/Cytokinesis_protein"/>
</dbReference>